<feature type="compositionally biased region" description="Low complexity" evidence="2">
    <location>
        <begin position="214"/>
        <end position="226"/>
    </location>
</feature>
<comment type="caution">
    <text evidence="3">The sequence shown here is derived from an EMBL/GenBank/DDBJ whole genome shotgun (WGS) entry which is preliminary data.</text>
</comment>
<evidence type="ECO:0000313" key="3">
    <source>
        <dbReference type="EMBL" id="OXN00209.1"/>
    </source>
</evidence>
<name>A0A229VX53_9BIFI</name>
<dbReference type="RefSeq" id="WP_143248600.1">
    <property type="nucleotide sequence ID" value="NZ_NEWD01000020.1"/>
</dbReference>
<dbReference type="AlphaFoldDB" id="A0A229VX53"/>
<evidence type="ECO:0000313" key="4">
    <source>
        <dbReference type="Proteomes" id="UP000215433"/>
    </source>
</evidence>
<evidence type="ECO:0000256" key="1">
    <source>
        <dbReference type="SAM" id="Coils"/>
    </source>
</evidence>
<sequence>MSTTRDPYSSRFPADCPVHVRSLDDVIALERYLRRSRRERPLVVMTHKKDGDTLDIDPLSLFNDFDIDVAIIDTMDVCRQLTSRIGKERSVFGGAVRVYPSTSRWWKPDNFRASKLVLDKRISARAFEYDVRDAISRQVALERQEHKIQQSRLITDTAPAGTTATVGTTTTAGATVTDATTQTAVNAISPNVSTSSTTTSTPISAIANDSENDTTSPASESTTEPEATLVTAAIRDKADGTVHLVREDQAEELAEYLTDPERRIPVVVATRTSSTHKPVFDSEQLARDLESTAIVFELDSAKTAWNLTAALPADAQVYGGMLRAYPPNLEWVDNPRLLGGPYGGFTEERRKIQRRQLIDDTEGMVARAYSTIVPATPDRTVPVTATVVGVYPQRGIARLVSGSMASVTLPSETDGIPADHVLAQGQVIRGQFSSRDRMITGLAVRAGTDAIAGYAEGDTVLGRIDAVRMDYCMVTFYPGVKIMVYAADALGDAFGEHEDLRLLLDAGTVLPMLIVARGTEQNDWLVSFVEADKDHIKPAPALIDGGPAWLQPADQGVLKSNADDRQRAIVIDADTDVRDLIPDDAGEDAAEMIMTLAAQIGEEQRANEKMHAELDALQRQNGSLREDAMSQRRARIYQGQQYRTLRGLFRNDKERLLFERDRFDMWIREAWALRFPAADKKHRPLPEHWDYTSEFFDSLEKTQINRQRVVDAALEVLTGIAQQSKSRRCHRLRTGSGAEEAFRVGPHGEKVWRIYLDQGHSARRLHYYEDAKGRYTFASVGVHDDDLR</sequence>
<accession>A0A229VX53</accession>
<evidence type="ECO:0000256" key="2">
    <source>
        <dbReference type="SAM" id="MobiDB-lite"/>
    </source>
</evidence>
<gene>
    <name evidence="3" type="ORF">Tam10B_1556</name>
</gene>
<reference evidence="3 4" key="1">
    <citation type="submission" date="2017-05" db="EMBL/GenBank/DDBJ databases">
        <title>Bifidobacterium vansinderenii sp. nov.</title>
        <authorList>
            <person name="Lugli G.A."/>
            <person name="Duranti S."/>
            <person name="Mangifesta M."/>
        </authorList>
    </citation>
    <scope>NUCLEOTIDE SEQUENCE [LARGE SCALE GENOMIC DNA]</scope>
    <source>
        <strain evidence="3 4">Tam10B</strain>
    </source>
</reference>
<keyword evidence="1" id="KW-0175">Coiled coil</keyword>
<dbReference type="OrthoDB" id="8452205at2"/>
<feature type="region of interest" description="Disordered" evidence="2">
    <location>
        <begin position="190"/>
        <end position="226"/>
    </location>
</feature>
<dbReference type="EMBL" id="NEWD01000020">
    <property type="protein sequence ID" value="OXN00209.1"/>
    <property type="molecule type" value="Genomic_DNA"/>
</dbReference>
<proteinExistence type="predicted"/>
<keyword evidence="4" id="KW-1185">Reference proteome</keyword>
<feature type="coiled-coil region" evidence="1">
    <location>
        <begin position="600"/>
        <end position="634"/>
    </location>
</feature>
<protein>
    <submittedName>
        <fullName evidence="3">Uncharacterized protein</fullName>
    </submittedName>
</protein>
<organism evidence="3 4">
    <name type="scientific">Bifidobacterium vansinderenii</name>
    <dbReference type="NCBI Taxonomy" id="1984871"/>
    <lineage>
        <taxon>Bacteria</taxon>
        <taxon>Bacillati</taxon>
        <taxon>Actinomycetota</taxon>
        <taxon>Actinomycetes</taxon>
        <taxon>Bifidobacteriales</taxon>
        <taxon>Bifidobacteriaceae</taxon>
        <taxon>Bifidobacterium</taxon>
    </lineage>
</organism>
<dbReference type="Proteomes" id="UP000215433">
    <property type="component" value="Unassembled WGS sequence"/>
</dbReference>